<sequence length="95" mass="11117">MIFQDLNAPKEIFHFRGQKYMKISQSKVTDCWGWVSHIALALCLTHAVIIRQCRSLSHARIKLERNFGDDQQSETNIIVKSTSRIKFPSQHWAQF</sequence>
<keyword evidence="2" id="KW-1185">Reference proteome</keyword>
<accession>A0AAE1B934</accession>
<gene>
    <name evidence="1" type="ORF">RRG08_048389</name>
</gene>
<proteinExistence type="predicted"/>
<dbReference type="EMBL" id="JAWDGP010000283">
    <property type="protein sequence ID" value="KAK3801802.1"/>
    <property type="molecule type" value="Genomic_DNA"/>
</dbReference>
<organism evidence="1 2">
    <name type="scientific">Elysia crispata</name>
    <name type="common">lettuce slug</name>
    <dbReference type="NCBI Taxonomy" id="231223"/>
    <lineage>
        <taxon>Eukaryota</taxon>
        <taxon>Metazoa</taxon>
        <taxon>Spiralia</taxon>
        <taxon>Lophotrochozoa</taxon>
        <taxon>Mollusca</taxon>
        <taxon>Gastropoda</taxon>
        <taxon>Heterobranchia</taxon>
        <taxon>Euthyneura</taxon>
        <taxon>Panpulmonata</taxon>
        <taxon>Sacoglossa</taxon>
        <taxon>Placobranchoidea</taxon>
        <taxon>Plakobranchidae</taxon>
        <taxon>Elysia</taxon>
    </lineage>
</organism>
<evidence type="ECO:0000313" key="2">
    <source>
        <dbReference type="Proteomes" id="UP001283361"/>
    </source>
</evidence>
<name>A0AAE1B934_9GAST</name>
<protein>
    <submittedName>
        <fullName evidence="1">Uncharacterized protein</fullName>
    </submittedName>
</protein>
<evidence type="ECO:0000313" key="1">
    <source>
        <dbReference type="EMBL" id="KAK3801802.1"/>
    </source>
</evidence>
<dbReference type="AlphaFoldDB" id="A0AAE1B934"/>
<comment type="caution">
    <text evidence="1">The sequence shown here is derived from an EMBL/GenBank/DDBJ whole genome shotgun (WGS) entry which is preliminary data.</text>
</comment>
<dbReference type="Proteomes" id="UP001283361">
    <property type="component" value="Unassembled WGS sequence"/>
</dbReference>
<reference evidence="1" key="1">
    <citation type="journal article" date="2023" name="G3 (Bethesda)">
        <title>A reference genome for the long-term kleptoplast-retaining sea slug Elysia crispata morphotype clarki.</title>
        <authorList>
            <person name="Eastman K.E."/>
            <person name="Pendleton A.L."/>
            <person name="Shaikh M.A."/>
            <person name="Suttiyut T."/>
            <person name="Ogas R."/>
            <person name="Tomko P."/>
            <person name="Gavelis G."/>
            <person name="Widhalm J.R."/>
            <person name="Wisecaver J.H."/>
        </authorList>
    </citation>
    <scope>NUCLEOTIDE SEQUENCE</scope>
    <source>
        <strain evidence="1">ECLA1</strain>
    </source>
</reference>